<comment type="caution">
    <text evidence="1">The sequence shown here is derived from an EMBL/GenBank/DDBJ whole genome shotgun (WGS) entry which is preliminary data.</text>
</comment>
<dbReference type="Proteomes" id="UP001556709">
    <property type="component" value="Unassembled WGS sequence"/>
</dbReference>
<evidence type="ECO:0000313" key="2">
    <source>
        <dbReference type="Proteomes" id="UP001556709"/>
    </source>
</evidence>
<evidence type="ECO:0000313" key="1">
    <source>
        <dbReference type="EMBL" id="MEX0469925.1"/>
    </source>
</evidence>
<dbReference type="EMBL" id="JBAKFM010000005">
    <property type="protein sequence ID" value="MEX0469925.1"/>
    <property type="molecule type" value="Genomic_DNA"/>
</dbReference>
<gene>
    <name evidence="1" type="ORF">V6X73_09320</name>
</gene>
<dbReference type="RefSeq" id="WP_367991132.1">
    <property type="nucleotide sequence ID" value="NZ_JBAKFM010000005.1"/>
</dbReference>
<organism evidence="1 2">
    <name type="scientific">Spiribacter pallidus</name>
    <dbReference type="NCBI Taxonomy" id="1987936"/>
    <lineage>
        <taxon>Bacteria</taxon>
        <taxon>Pseudomonadati</taxon>
        <taxon>Pseudomonadota</taxon>
        <taxon>Gammaproteobacteria</taxon>
        <taxon>Chromatiales</taxon>
        <taxon>Ectothiorhodospiraceae</taxon>
        <taxon>Spiribacter</taxon>
    </lineage>
</organism>
<accession>A0ABV3TGP0</accession>
<proteinExistence type="predicted"/>
<reference evidence="1 2" key="1">
    <citation type="submission" date="2024-02" db="EMBL/GenBank/DDBJ databases">
        <title>New especies of Spiribacter isolated from saline water.</title>
        <authorList>
            <person name="Leon M.J."/>
            <person name="De La Haba R."/>
            <person name="Sanchez-Porro C."/>
            <person name="Ventosa A."/>
        </authorList>
    </citation>
    <scope>NUCLEOTIDE SEQUENCE [LARGE SCALE GENOMIC DNA]</scope>
    <source>
        <strain evidence="2">ag22IC6-390</strain>
    </source>
</reference>
<sequence length="119" mass="14242">MTNYNIRFDAADQCDLVADRIADHEKWLDYVEEVMGSWLMETQEGYRWVWEEISLELPFEERMMQVTYELGAKPIRDENHKSQKANEMLAIIEEATESVIKQHWNSLYRILKEQGWLDA</sequence>
<name>A0ABV3TGP0_9GAMM</name>
<protein>
    <submittedName>
        <fullName evidence="1">Uncharacterized protein</fullName>
    </submittedName>
</protein>
<keyword evidence="2" id="KW-1185">Reference proteome</keyword>